<sequence length="175" mass="20218">MDKRQIIVVSLLIVVCGCWNTSKQNKEKKQDDFYTTTGGWDWIRVPLLKPYDVRKTDPEIEANSWTIKFYTSLGTYNVKQVDVKDSIIFVLSGKVDEKNDSDSTLVNLINVPTGWYIIDTRKKIEKGFPSKEEFEMYIKENHYPIPQWHNIDSLSNALSQGAQVPWQPKDTLSGK</sequence>
<organism evidence="1 4">
    <name type="scientific">Xanthocytophaga flava</name>
    <dbReference type="NCBI Taxonomy" id="3048013"/>
    <lineage>
        <taxon>Bacteria</taxon>
        <taxon>Pseudomonadati</taxon>
        <taxon>Bacteroidota</taxon>
        <taxon>Cytophagia</taxon>
        <taxon>Cytophagales</taxon>
        <taxon>Rhodocytophagaceae</taxon>
        <taxon>Xanthocytophaga</taxon>
    </lineage>
</organism>
<reference evidence="1 3" key="1">
    <citation type="submission" date="2023-05" db="EMBL/GenBank/DDBJ databases">
        <authorList>
            <person name="Zhang X."/>
        </authorList>
    </citation>
    <scope>NUCLEOTIDE SEQUENCE</scope>
    <source>
        <strain evidence="2 3">DM2B3-1</strain>
        <strain evidence="1">YF14B1</strain>
    </source>
</reference>
<proteinExistence type="predicted"/>
<accession>A0AAE3UAR1</accession>
<dbReference type="Proteomes" id="UP001228581">
    <property type="component" value="Unassembled WGS sequence"/>
</dbReference>
<gene>
    <name evidence="1" type="ORF">QNI16_38530</name>
    <name evidence="2" type="ORF">QNI19_29135</name>
</gene>
<evidence type="ECO:0000313" key="1">
    <source>
        <dbReference type="EMBL" id="MDJ1486434.1"/>
    </source>
</evidence>
<protein>
    <recommendedName>
        <fullName evidence="5">Lipoprotein</fullName>
    </recommendedName>
</protein>
<dbReference type="Proteomes" id="UP001241110">
    <property type="component" value="Unassembled WGS sequence"/>
</dbReference>
<evidence type="ECO:0008006" key="5">
    <source>
        <dbReference type="Google" id="ProtNLM"/>
    </source>
</evidence>
<keyword evidence="3" id="KW-1185">Reference proteome</keyword>
<dbReference type="PROSITE" id="PS51257">
    <property type="entry name" value="PROKAR_LIPOPROTEIN"/>
    <property type="match status" value="1"/>
</dbReference>
<evidence type="ECO:0000313" key="2">
    <source>
        <dbReference type="EMBL" id="MDJ1497037.1"/>
    </source>
</evidence>
<dbReference type="EMBL" id="JASJOS010000044">
    <property type="protein sequence ID" value="MDJ1486434.1"/>
    <property type="molecule type" value="Genomic_DNA"/>
</dbReference>
<evidence type="ECO:0000313" key="4">
    <source>
        <dbReference type="Proteomes" id="UP001241110"/>
    </source>
</evidence>
<comment type="caution">
    <text evidence="1">The sequence shown here is derived from an EMBL/GenBank/DDBJ whole genome shotgun (WGS) entry which is preliminary data.</text>
</comment>
<dbReference type="RefSeq" id="WP_313990017.1">
    <property type="nucleotide sequence ID" value="NZ_JASJOR010000004.1"/>
</dbReference>
<evidence type="ECO:0000313" key="3">
    <source>
        <dbReference type="Proteomes" id="UP001228581"/>
    </source>
</evidence>
<dbReference type="AlphaFoldDB" id="A0AAE3UAR1"/>
<name>A0AAE3UAR1_9BACT</name>
<dbReference type="EMBL" id="JASJOT010000028">
    <property type="protein sequence ID" value="MDJ1497037.1"/>
    <property type="molecule type" value="Genomic_DNA"/>
</dbReference>